<protein>
    <submittedName>
        <fullName evidence="1">Uncharacterized protein</fullName>
    </submittedName>
</protein>
<dbReference type="Proteomes" id="UP000030676">
    <property type="component" value="Unassembled WGS sequence"/>
</dbReference>
<proteinExistence type="predicted"/>
<evidence type="ECO:0000313" key="1">
    <source>
        <dbReference type="EMBL" id="EXL66176.1"/>
    </source>
</evidence>
<dbReference type="AlphaFoldDB" id="X0H2A3"/>
<gene>
    <name evidence="1" type="ORF">FOPG_17627</name>
</gene>
<accession>X0H2A3</accession>
<reference evidence="1" key="2">
    <citation type="submission" date="2014-03" db="EMBL/GenBank/DDBJ databases">
        <title>The Genome Annotation of Fusarium oxysporum PHW808.</title>
        <authorList>
            <consortium name="The Broad Institute Genomics Platform"/>
            <person name="Ma L.-J."/>
            <person name="Corby-Kistler H."/>
            <person name="Broz K."/>
            <person name="Gale L.R."/>
            <person name="Jonkers W."/>
            <person name="O'Donnell K."/>
            <person name="Ploetz R."/>
            <person name="Steinberg C."/>
            <person name="Schwartz D.C."/>
            <person name="VanEtten H."/>
            <person name="Zhou S."/>
            <person name="Young S.K."/>
            <person name="Zeng Q."/>
            <person name="Gargeya S."/>
            <person name="Fitzgerald M."/>
            <person name="Abouelleil A."/>
            <person name="Alvarado L."/>
            <person name="Chapman S.B."/>
            <person name="Gainer-Dewar J."/>
            <person name="Goldberg J."/>
            <person name="Griggs A."/>
            <person name="Gujja S."/>
            <person name="Hansen M."/>
            <person name="Howarth C."/>
            <person name="Imamovic A."/>
            <person name="Ireland A."/>
            <person name="Larimer J."/>
            <person name="McCowan C."/>
            <person name="Murphy C."/>
            <person name="Pearson M."/>
            <person name="Poon T.W."/>
            <person name="Priest M."/>
            <person name="Roberts A."/>
            <person name="Saif S."/>
            <person name="Shea T."/>
            <person name="Sykes S."/>
            <person name="Wortman J."/>
            <person name="Nusbaum C."/>
            <person name="Birren B."/>
        </authorList>
    </citation>
    <scope>NUCLEOTIDE SEQUENCE</scope>
    <source>
        <strain evidence="1">54008</strain>
    </source>
</reference>
<organism evidence="1">
    <name type="scientific">Fusarium oxysporum f. sp. conglutinans race 2 54008</name>
    <dbReference type="NCBI Taxonomy" id="1089457"/>
    <lineage>
        <taxon>Eukaryota</taxon>
        <taxon>Fungi</taxon>
        <taxon>Dikarya</taxon>
        <taxon>Ascomycota</taxon>
        <taxon>Pezizomycotina</taxon>
        <taxon>Sordariomycetes</taxon>
        <taxon>Hypocreomycetidae</taxon>
        <taxon>Hypocreales</taxon>
        <taxon>Nectriaceae</taxon>
        <taxon>Fusarium</taxon>
        <taxon>Fusarium oxysporum species complex</taxon>
    </lineage>
</organism>
<dbReference type="HOGENOM" id="CLU_3210218_0_0_1"/>
<reference evidence="1" key="1">
    <citation type="submission" date="2011-11" db="EMBL/GenBank/DDBJ databases">
        <title>The Genome Sequence of Fusarium oxysporum PHW808.</title>
        <authorList>
            <consortium name="The Broad Institute Genome Sequencing Platform"/>
            <person name="Ma L.-J."/>
            <person name="Gale L.R."/>
            <person name="Schwartz D.C."/>
            <person name="Zhou S."/>
            <person name="Corby-Kistler H."/>
            <person name="Young S.K."/>
            <person name="Zeng Q."/>
            <person name="Gargeya S."/>
            <person name="Fitzgerald M."/>
            <person name="Haas B."/>
            <person name="Abouelleil A."/>
            <person name="Alvarado L."/>
            <person name="Arachchi H.M."/>
            <person name="Berlin A."/>
            <person name="Brown A."/>
            <person name="Chapman S.B."/>
            <person name="Chen Z."/>
            <person name="Dunbar C."/>
            <person name="Freedman E."/>
            <person name="Gearin G."/>
            <person name="Goldberg J."/>
            <person name="Griggs A."/>
            <person name="Gujja S."/>
            <person name="Heiman D."/>
            <person name="Howarth C."/>
            <person name="Larson L."/>
            <person name="Lui A."/>
            <person name="MacDonald P.J.P."/>
            <person name="Montmayeur A."/>
            <person name="Murphy C."/>
            <person name="Neiman D."/>
            <person name="Pearson M."/>
            <person name="Priest M."/>
            <person name="Roberts A."/>
            <person name="Saif S."/>
            <person name="Shea T."/>
            <person name="Shenoy N."/>
            <person name="Sisk P."/>
            <person name="Stolte C."/>
            <person name="Sykes S."/>
            <person name="Wortman J."/>
            <person name="Nusbaum C."/>
            <person name="Birren B."/>
        </authorList>
    </citation>
    <scope>NUCLEOTIDE SEQUENCE [LARGE SCALE GENOMIC DNA]</scope>
    <source>
        <strain evidence="1">54008</strain>
    </source>
</reference>
<sequence>WNPDSLILGGLVGLTGLPDRLLCKQLVWSGLDPQTRPDQTIPITA</sequence>
<name>X0H2A3_FUSOX</name>
<dbReference type="EMBL" id="KK033482">
    <property type="protein sequence ID" value="EXL66176.1"/>
    <property type="molecule type" value="Genomic_DNA"/>
</dbReference>
<feature type="non-terminal residue" evidence="1">
    <location>
        <position position="1"/>
    </location>
</feature>